<keyword evidence="11 12" id="KW-0472">Membrane</keyword>
<organism evidence="14 15">
    <name type="scientific">Paracoccus stylophorae</name>
    <dbReference type="NCBI Taxonomy" id="659350"/>
    <lineage>
        <taxon>Bacteria</taxon>
        <taxon>Pseudomonadati</taxon>
        <taxon>Pseudomonadota</taxon>
        <taxon>Alphaproteobacteria</taxon>
        <taxon>Rhodobacterales</taxon>
        <taxon>Paracoccaceae</taxon>
        <taxon>Paracoccus</taxon>
    </lineage>
</organism>
<comment type="cofactor">
    <cofactor evidence="12">
        <name>Zn(2+)</name>
        <dbReference type="ChEBI" id="CHEBI:29105"/>
    </cofactor>
    <text evidence="12">Binds 1 zinc ion per subunit.</text>
</comment>
<accession>A0ABY7SRM0</accession>
<dbReference type="NCBIfam" id="NF003965">
    <property type="entry name" value="PRK05457.1"/>
    <property type="match status" value="1"/>
</dbReference>
<evidence type="ECO:0000313" key="15">
    <source>
        <dbReference type="Proteomes" id="UP001218412"/>
    </source>
</evidence>
<evidence type="ECO:0000313" key="14">
    <source>
        <dbReference type="EMBL" id="WCR09665.1"/>
    </source>
</evidence>
<gene>
    <name evidence="12 14" type="primary">htpX</name>
    <name evidence="14" type="ORF">JHW45_11205</name>
</gene>
<evidence type="ECO:0000256" key="5">
    <source>
        <dbReference type="ARBA" id="ARBA00022692"/>
    </source>
</evidence>
<evidence type="ECO:0000256" key="2">
    <source>
        <dbReference type="ARBA" id="ARBA00009779"/>
    </source>
</evidence>
<keyword evidence="8 12" id="KW-0862">Zinc</keyword>
<feature type="binding site" evidence="12">
    <location>
        <position position="147"/>
    </location>
    <ligand>
        <name>Zn(2+)</name>
        <dbReference type="ChEBI" id="CHEBI:29105"/>
        <note>catalytic</note>
    </ligand>
</feature>
<feature type="transmembrane region" description="Helical" evidence="12">
    <location>
        <begin position="157"/>
        <end position="177"/>
    </location>
</feature>
<dbReference type="GO" id="GO:0006508">
    <property type="term" value="P:proteolysis"/>
    <property type="evidence" value="ECO:0007669"/>
    <property type="project" value="UniProtKB-KW"/>
</dbReference>
<dbReference type="CDD" id="cd07335">
    <property type="entry name" value="M48B_HtpX_like"/>
    <property type="match status" value="1"/>
</dbReference>
<keyword evidence="7 12" id="KW-0378">Hydrolase</keyword>
<protein>
    <recommendedName>
        <fullName evidence="12">Protease HtpX homolog</fullName>
        <ecNumber evidence="12">3.4.24.-</ecNumber>
    </recommendedName>
</protein>
<dbReference type="Proteomes" id="UP001218412">
    <property type="component" value="Chromosome"/>
</dbReference>
<evidence type="ECO:0000256" key="7">
    <source>
        <dbReference type="ARBA" id="ARBA00022801"/>
    </source>
</evidence>
<dbReference type="Pfam" id="PF01435">
    <property type="entry name" value="Peptidase_M48"/>
    <property type="match status" value="1"/>
</dbReference>
<dbReference type="PANTHER" id="PTHR43221">
    <property type="entry name" value="PROTEASE HTPX"/>
    <property type="match status" value="1"/>
</dbReference>
<dbReference type="InterPro" id="IPR050083">
    <property type="entry name" value="HtpX_protease"/>
</dbReference>
<proteinExistence type="inferred from homology"/>
<dbReference type="InterPro" id="IPR001915">
    <property type="entry name" value="Peptidase_M48"/>
</dbReference>
<evidence type="ECO:0000256" key="4">
    <source>
        <dbReference type="ARBA" id="ARBA00022670"/>
    </source>
</evidence>
<feature type="transmembrane region" description="Helical" evidence="12">
    <location>
        <begin position="197"/>
        <end position="219"/>
    </location>
</feature>
<evidence type="ECO:0000256" key="9">
    <source>
        <dbReference type="ARBA" id="ARBA00022989"/>
    </source>
</evidence>
<dbReference type="GO" id="GO:0008233">
    <property type="term" value="F:peptidase activity"/>
    <property type="evidence" value="ECO:0007669"/>
    <property type="project" value="UniProtKB-KW"/>
</dbReference>
<reference evidence="14 15" key="1">
    <citation type="submission" date="2021-01" db="EMBL/GenBank/DDBJ databases">
        <title>Biogeographic distribution of Paracoccus.</title>
        <authorList>
            <person name="Hollensteiner J."/>
            <person name="Leineberger J."/>
            <person name="Brinkhoff T."/>
            <person name="Daniel R."/>
        </authorList>
    </citation>
    <scope>NUCLEOTIDE SEQUENCE [LARGE SCALE GENOMIC DNA]</scope>
    <source>
        <strain evidence="14 15">LMG25392</strain>
    </source>
</reference>
<dbReference type="EC" id="3.4.24.-" evidence="12"/>
<feature type="binding site" evidence="12">
    <location>
        <position position="151"/>
    </location>
    <ligand>
        <name>Zn(2+)</name>
        <dbReference type="ChEBI" id="CHEBI:29105"/>
        <note>catalytic</note>
    </ligand>
</feature>
<evidence type="ECO:0000256" key="12">
    <source>
        <dbReference type="HAMAP-Rule" id="MF_00188"/>
    </source>
</evidence>
<name>A0ABY7SRM0_9RHOB</name>
<keyword evidence="5 12" id="KW-0812">Transmembrane</keyword>
<feature type="transmembrane region" description="Helical" evidence="12">
    <location>
        <begin position="7"/>
        <end position="26"/>
    </location>
</feature>
<evidence type="ECO:0000256" key="11">
    <source>
        <dbReference type="ARBA" id="ARBA00023136"/>
    </source>
</evidence>
<keyword evidence="4 12" id="KW-0645">Protease</keyword>
<evidence type="ECO:0000259" key="13">
    <source>
        <dbReference type="Pfam" id="PF01435"/>
    </source>
</evidence>
<dbReference type="EMBL" id="CP067134">
    <property type="protein sequence ID" value="WCR09665.1"/>
    <property type="molecule type" value="Genomic_DNA"/>
</dbReference>
<keyword evidence="10 12" id="KW-0482">Metalloprotease</keyword>
<dbReference type="RefSeq" id="WP_272857760.1">
    <property type="nucleotide sequence ID" value="NZ_CP067134.1"/>
</dbReference>
<evidence type="ECO:0000256" key="8">
    <source>
        <dbReference type="ARBA" id="ARBA00022833"/>
    </source>
</evidence>
<dbReference type="PANTHER" id="PTHR43221:SF1">
    <property type="entry name" value="PROTEASE HTPX"/>
    <property type="match status" value="1"/>
</dbReference>
<evidence type="ECO:0000256" key="1">
    <source>
        <dbReference type="ARBA" id="ARBA00004651"/>
    </source>
</evidence>
<feature type="domain" description="Peptidase M48" evidence="13">
    <location>
        <begin position="81"/>
        <end position="289"/>
    </location>
</feature>
<comment type="similarity">
    <text evidence="2 12">Belongs to the peptidase M48B family.</text>
</comment>
<evidence type="ECO:0000256" key="3">
    <source>
        <dbReference type="ARBA" id="ARBA00022475"/>
    </source>
</evidence>
<evidence type="ECO:0000256" key="6">
    <source>
        <dbReference type="ARBA" id="ARBA00022723"/>
    </source>
</evidence>
<dbReference type="InterPro" id="IPR022919">
    <property type="entry name" value="Pept_M48_protease_HtpX"/>
</dbReference>
<keyword evidence="6 12" id="KW-0479">Metal-binding</keyword>
<keyword evidence="15" id="KW-1185">Reference proteome</keyword>
<comment type="subcellular location">
    <subcellularLocation>
        <location evidence="1 12">Cell membrane</location>
        <topology evidence="1 12">Multi-pass membrane protein</topology>
    </subcellularLocation>
</comment>
<feature type="binding site" evidence="12">
    <location>
        <position position="224"/>
    </location>
    <ligand>
        <name>Zn(2+)</name>
        <dbReference type="ChEBI" id="CHEBI:29105"/>
        <note>catalytic</note>
    </ligand>
</feature>
<dbReference type="Gene3D" id="3.30.2010.10">
    <property type="entry name" value="Metalloproteases ('zincins'), catalytic domain"/>
    <property type="match status" value="1"/>
</dbReference>
<keyword evidence="9 12" id="KW-1133">Transmembrane helix</keyword>
<dbReference type="HAMAP" id="MF_00188">
    <property type="entry name" value="Pept_M48_protease_HtpX"/>
    <property type="match status" value="1"/>
</dbReference>
<feature type="active site" evidence="12">
    <location>
        <position position="148"/>
    </location>
</feature>
<sequence>MLRLGLYLGANLAILLVLSAAFRLLGIEGMLQANGVDLNLTALLIFAAVIGFAGSLISLFLSKPMAKAAMGVNVIARPRDATERWLLETVHAQADRAGIGRPEVGIFDHPSPNAFATGWNRDDALIAVSTGLLRHMSRGEVEAVLGHEVSHAANGDMVTLALIQGVVNTFVIFLSRLVGLLFDRLVLRIERGYGPGFWIVSLIMEMVLGVLAMAIVMWFSRWREYRADAGGAALAGRANMIAALERLKRAQDAPPLPEEMRAFAISAGRVQALFASHPPLDARIAALRAGGR</sequence>
<evidence type="ECO:0000256" key="10">
    <source>
        <dbReference type="ARBA" id="ARBA00023049"/>
    </source>
</evidence>
<keyword evidence="3 12" id="KW-1003">Cell membrane</keyword>
<feature type="transmembrane region" description="Helical" evidence="12">
    <location>
        <begin position="38"/>
        <end position="61"/>
    </location>
</feature>